<evidence type="ECO:0000313" key="1">
    <source>
        <dbReference type="EMBL" id="ALP53955.1"/>
    </source>
</evidence>
<dbReference type="InterPro" id="IPR052732">
    <property type="entry name" value="Cell-binding_unc_protein"/>
</dbReference>
<dbReference type="Proteomes" id="UP000055136">
    <property type="component" value="Chromosome"/>
</dbReference>
<gene>
    <name evidence="1" type="ORF">Tel_12860</name>
</gene>
<sequence>MNRSAQFSDPSIEDKVAALRGPQAYMAPPGRVEVKETHMSWVFLGEEFVYKLKKPVRYDFLDFSTLELRRRDCECEVELNRRLANGVYLGVVALRRQADGSLMLAPAGQVVDWLVKMRRLPAARMLDAAILDNTVKGADLIGVCRLLADFYRHRAASVAMAPDAYVQRFAADIEANLDVLGQAEYGLPMTQLKRLADWQRGFIRERAVLLMRRAQQARLVEGHGDLRPEHICLIAEPVVIDCLEFNRDLRILDPLDELAYLALECERLGAPALGARVLNYYIDVSGDRSEADLMRFYTVYRACLRATLAIWHTDDDTVDDHDKWRTRARDYLELALHHIDAS</sequence>
<proteinExistence type="predicted"/>
<dbReference type="PANTHER" id="PTHR43883:SF1">
    <property type="entry name" value="GLUCONOKINASE"/>
    <property type="match status" value="1"/>
</dbReference>
<evidence type="ECO:0000313" key="2">
    <source>
        <dbReference type="Proteomes" id="UP000055136"/>
    </source>
</evidence>
<dbReference type="AlphaFoldDB" id="A0A0S2TFQ3"/>
<keyword evidence="2" id="KW-1185">Reference proteome</keyword>
<accession>A0A0S2TFQ3</accession>
<dbReference type="PANTHER" id="PTHR43883">
    <property type="entry name" value="SLR0207 PROTEIN"/>
    <property type="match status" value="1"/>
</dbReference>
<name>A0A0S2TFQ3_9GAMM</name>
<protein>
    <recommendedName>
        <fullName evidence="3">Aminoglycoside phosphotransferase domain-containing protein</fullName>
    </recommendedName>
</protein>
<dbReference type="SUPFAM" id="SSF56112">
    <property type="entry name" value="Protein kinase-like (PK-like)"/>
    <property type="match status" value="1"/>
</dbReference>
<dbReference type="InterPro" id="IPR011009">
    <property type="entry name" value="Kinase-like_dom_sf"/>
</dbReference>
<dbReference type="STRING" id="1748243.Tel_12860"/>
<evidence type="ECO:0008006" key="3">
    <source>
        <dbReference type="Google" id="ProtNLM"/>
    </source>
</evidence>
<organism evidence="1 2">
    <name type="scientific">Candidatus Tenderia electrophaga</name>
    <dbReference type="NCBI Taxonomy" id="1748243"/>
    <lineage>
        <taxon>Bacteria</taxon>
        <taxon>Pseudomonadati</taxon>
        <taxon>Pseudomonadota</taxon>
        <taxon>Gammaproteobacteria</taxon>
        <taxon>Candidatus Tenderiales</taxon>
        <taxon>Candidatus Tenderiaceae</taxon>
        <taxon>Candidatus Tenderia</taxon>
    </lineage>
</organism>
<reference evidence="1" key="1">
    <citation type="submission" date="2015-10" db="EMBL/GenBank/DDBJ databases">
        <title>Description of Candidatus Tenderia electrophaga gen. nov, sp. nov., an Uncultivated Electroautotroph from a Biocathode Enrichment.</title>
        <authorList>
            <person name="Eddie B.J."/>
            <person name="Malanoski A.P."/>
            <person name="Wang Z."/>
            <person name="Hall R.J."/>
            <person name="Oh S.D."/>
            <person name="Heiner C."/>
            <person name="Lin B."/>
            <person name="Strycharz-Glaven S.M."/>
        </authorList>
    </citation>
    <scope>NUCLEOTIDE SEQUENCE [LARGE SCALE GENOMIC DNA]</scope>
    <source>
        <strain evidence="1">NRL1</strain>
    </source>
</reference>
<dbReference type="EMBL" id="CP013099">
    <property type="protein sequence ID" value="ALP53955.1"/>
    <property type="molecule type" value="Genomic_DNA"/>
</dbReference>
<dbReference type="KEGG" id="tee:Tel_12860"/>